<reference evidence="1 2" key="2">
    <citation type="journal article" date="2022" name="Mol. Ecol. Resour.">
        <title>The genomes of chicory, endive, great burdock and yacon provide insights into Asteraceae paleo-polyploidization history and plant inulin production.</title>
        <authorList>
            <person name="Fan W."/>
            <person name="Wang S."/>
            <person name="Wang H."/>
            <person name="Wang A."/>
            <person name="Jiang F."/>
            <person name="Liu H."/>
            <person name="Zhao H."/>
            <person name="Xu D."/>
            <person name="Zhang Y."/>
        </authorList>
    </citation>
    <scope>NUCLEOTIDE SEQUENCE [LARGE SCALE GENOMIC DNA]</scope>
    <source>
        <strain evidence="2">cv. Punajuju</strain>
        <tissue evidence="1">Leaves</tissue>
    </source>
</reference>
<reference evidence="2" key="1">
    <citation type="journal article" date="2022" name="Mol. Ecol. Resour.">
        <title>The genomes of chicory, endive, great burdock and yacon provide insights into Asteraceae palaeo-polyploidization history and plant inulin production.</title>
        <authorList>
            <person name="Fan W."/>
            <person name="Wang S."/>
            <person name="Wang H."/>
            <person name="Wang A."/>
            <person name="Jiang F."/>
            <person name="Liu H."/>
            <person name="Zhao H."/>
            <person name="Xu D."/>
            <person name="Zhang Y."/>
        </authorList>
    </citation>
    <scope>NUCLEOTIDE SEQUENCE [LARGE SCALE GENOMIC DNA]</scope>
    <source>
        <strain evidence="2">cv. Punajuju</strain>
    </source>
</reference>
<dbReference type="EMBL" id="CM042013">
    <property type="protein sequence ID" value="KAI3740080.1"/>
    <property type="molecule type" value="Genomic_DNA"/>
</dbReference>
<keyword evidence="2" id="KW-1185">Reference proteome</keyword>
<proteinExistence type="predicted"/>
<evidence type="ECO:0000313" key="1">
    <source>
        <dbReference type="EMBL" id="KAI3740080.1"/>
    </source>
</evidence>
<sequence>MEVLNLMIKRKISESDSFKFHRHCEEKSITHLCFADDLLLFSHGDRSSVSIICDSLAEFSGVSGLHPNVEKSEVFYCNVGLMTGKTRLSPLLAVSSSFSLFFLL</sequence>
<name>A0ACB9D0R4_CICIN</name>
<dbReference type="Proteomes" id="UP001055811">
    <property type="component" value="Linkage Group LG05"/>
</dbReference>
<gene>
    <name evidence="1" type="ORF">L2E82_30498</name>
</gene>
<protein>
    <submittedName>
        <fullName evidence="1">Uncharacterized protein</fullName>
    </submittedName>
</protein>
<comment type="caution">
    <text evidence="1">The sequence shown here is derived from an EMBL/GenBank/DDBJ whole genome shotgun (WGS) entry which is preliminary data.</text>
</comment>
<accession>A0ACB9D0R4</accession>
<organism evidence="1 2">
    <name type="scientific">Cichorium intybus</name>
    <name type="common">Chicory</name>
    <dbReference type="NCBI Taxonomy" id="13427"/>
    <lineage>
        <taxon>Eukaryota</taxon>
        <taxon>Viridiplantae</taxon>
        <taxon>Streptophyta</taxon>
        <taxon>Embryophyta</taxon>
        <taxon>Tracheophyta</taxon>
        <taxon>Spermatophyta</taxon>
        <taxon>Magnoliopsida</taxon>
        <taxon>eudicotyledons</taxon>
        <taxon>Gunneridae</taxon>
        <taxon>Pentapetalae</taxon>
        <taxon>asterids</taxon>
        <taxon>campanulids</taxon>
        <taxon>Asterales</taxon>
        <taxon>Asteraceae</taxon>
        <taxon>Cichorioideae</taxon>
        <taxon>Cichorieae</taxon>
        <taxon>Cichoriinae</taxon>
        <taxon>Cichorium</taxon>
    </lineage>
</organism>
<evidence type="ECO:0000313" key="2">
    <source>
        <dbReference type="Proteomes" id="UP001055811"/>
    </source>
</evidence>